<proteinExistence type="predicted"/>
<dbReference type="InterPro" id="IPR014971">
    <property type="entry name" value="KGK"/>
</dbReference>
<evidence type="ECO:0000313" key="1">
    <source>
        <dbReference type="EMBL" id="QDZ39434.1"/>
    </source>
</evidence>
<gene>
    <name evidence="1" type="ORF">FRE64_05550</name>
</gene>
<dbReference type="Proteomes" id="UP000318453">
    <property type="component" value="Chromosome"/>
</dbReference>
<sequence length="125" mass="14822">MQEENNLNKIEWQNDDVIAFSEQDVIKMSQLLETMEMSIKDSELGRTFRQKLDHKIRISKNSTIPISKSSNQWFEQGVECKILRAENTKGWRKGKIRVKLNIEFELWEETEEADSPLDNFRNEES</sequence>
<evidence type="ECO:0008006" key="3">
    <source>
        <dbReference type="Google" id="ProtNLM"/>
    </source>
</evidence>
<reference evidence="1" key="1">
    <citation type="submission" date="2019-08" db="EMBL/GenBank/DDBJ databases">
        <title>Carotenoids and Carotenoid Binding Proteins in the Halophilic Cyanobacterium Euhalothece sp. ZM00.</title>
        <authorList>
            <person name="Cho S.M."/>
            <person name="Song J.Y."/>
            <person name="Park Y.-I."/>
        </authorList>
    </citation>
    <scope>NUCLEOTIDE SEQUENCE [LARGE SCALE GENOMIC DNA]</scope>
    <source>
        <strain evidence="1">Z-M001</strain>
    </source>
</reference>
<name>A0A5B8NK52_9CHRO</name>
<dbReference type="OrthoDB" id="454733at2"/>
<dbReference type="RefSeq" id="WP_146295036.1">
    <property type="nucleotide sequence ID" value="NZ_CP042326.1"/>
</dbReference>
<organism evidence="1 2">
    <name type="scientific">Euhalothece natronophila Z-M001</name>
    <dbReference type="NCBI Taxonomy" id="522448"/>
    <lineage>
        <taxon>Bacteria</taxon>
        <taxon>Bacillati</taxon>
        <taxon>Cyanobacteriota</taxon>
        <taxon>Cyanophyceae</taxon>
        <taxon>Oscillatoriophycideae</taxon>
        <taxon>Chroococcales</taxon>
        <taxon>Halothecacae</taxon>
        <taxon>Halothece cluster</taxon>
        <taxon>Euhalothece</taxon>
    </lineage>
</organism>
<keyword evidence="2" id="KW-1185">Reference proteome</keyword>
<dbReference type="AlphaFoldDB" id="A0A5B8NK52"/>
<dbReference type="Pfam" id="PF08872">
    <property type="entry name" value="KGK"/>
    <property type="match status" value="1"/>
</dbReference>
<evidence type="ECO:0000313" key="2">
    <source>
        <dbReference type="Proteomes" id="UP000318453"/>
    </source>
</evidence>
<protein>
    <recommendedName>
        <fullName evidence="3">KGK family protein</fullName>
    </recommendedName>
</protein>
<dbReference type="KEGG" id="enn:FRE64_05550"/>
<dbReference type="EMBL" id="CP042326">
    <property type="protein sequence ID" value="QDZ39434.1"/>
    <property type="molecule type" value="Genomic_DNA"/>
</dbReference>
<accession>A0A5B8NK52</accession>